<evidence type="ECO:0000313" key="3">
    <source>
        <dbReference type="Proteomes" id="UP000461585"/>
    </source>
</evidence>
<reference evidence="2 3" key="1">
    <citation type="submission" date="2020-01" db="EMBL/GenBank/DDBJ databases">
        <title>Anaeroalcalibacter tamaniensis gen. nov., sp. nov., moderately halophilic strictly anaerobic fermenter bacterium from mud volcano of Taman peninsula.</title>
        <authorList>
            <person name="Frolova A."/>
            <person name="Merkel A.Y."/>
            <person name="Slobodkin A.I."/>
        </authorList>
    </citation>
    <scope>NUCLEOTIDE SEQUENCE [LARGE SCALE GENOMIC DNA]</scope>
    <source>
        <strain evidence="2 3">F-3ap</strain>
    </source>
</reference>
<dbReference type="Proteomes" id="UP000461585">
    <property type="component" value="Unassembled WGS sequence"/>
</dbReference>
<name>A0A7X5HY03_9FIRM</name>
<gene>
    <name evidence="2" type="ORF">GXN74_13445</name>
</gene>
<dbReference type="RefSeq" id="WP_162371462.1">
    <property type="nucleotide sequence ID" value="NZ_JAAEEH010000057.1"/>
</dbReference>
<dbReference type="EMBL" id="JAAEEH010000057">
    <property type="protein sequence ID" value="NDL68742.1"/>
    <property type="molecule type" value="Genomic_DNA"/>
</dbReference>
<dbReference type="InterPro" id="IPR013022">
    <property type="entry name" value="Xyl_isomerase-like_TIM-brl"/>
</dbReference>
<proteinExistence type="predicted"/>
<evidence type="ECO:0000313" key="2">
    <source>
        <dbReference type="EMBL" id="NDL68742.1"/>
    </source>
</evidence>
<keyword evidence="3" id="KW-1185">Reference proteome</keyword>
<keyword evidence="2" id="KW-0413">Isomerase</keyword>
<dbReference type="InterPro" id="IPR036237">
    <property type="entry name" value="Xyl_isomerase-like_sf"/>
</dbReference>
<accession>A0A7X5HY03</accession>
<comment type="caution">
    <text evidence="2">The sequence shown here is derived from an EMBL/GenBank/DDBJ whole genome shotgun (WGS) entry which is preliminary data.</text>
</comment>
<dbReference type="AlphaFoldDB" id="A0A7X5HY03"/>
<organism evidence="2 3">
    <name type="scientific">Anaerotalea alkaliphila</name>
    <dbReference type="NCBI Taxonomy" id="2662126"/>
    <lineage>
        <taxon>Bacteria</taxon>
        <taxon>Bacillati</taxon>
        <taxon>Bacillota</taxon>
        <taxon>Clostridia</taxon>
        <taxon>Eubacteriales</taxon>
        <taxon>Anaerotalea</taxon>
    </lineage>
</organism>
<protein>
    <submittedName>
        <fullName evidence="2">Sugar phosphate isomerase/epimerase</fullName>
    </submittedName>
</protein>
<sequence length="302" mass="33873">MVESVHKYMKVGLIHPMAYPETLRGEGPILETIRRICMDEYFTAIEITHIADDDVRKKVAKMVDTASMAVGFSAQPMLLTRGLNINDIDEEGRAEAVRVLKGGIDEAYALGARGFAYLSGNYEENNKEAYYEALVKSTLELCDYAKEKGDLKIILEVFDFDVDKKSLIGPVDLAVRFAQDICGQRDNFGMMVDLSHLPLVREDSKTAILPLKEYLVHAHLGNAVVEEGKEAYGDAHPRFGFPNSANDLEEMVEYLRVLKDMGFLNPNNPPIVSFEVKPWGDEDPELVIANAKRMLNQAWARV</sequence>
<dbReference type="GO" id="GO:0016853">
    <property type="term" value="F:isomerase activity"/>
    <property type="evidence" value="ECO:0007669"/>
    <property type="project" value="UniProtKB-KW"/>
</dbReference>
<feature type="domain" description="Xylose isomerase-like TIM barrel" evidence="1">
    <location>
        <begin position="42"/>
        <end position="267"/>
    </location>
</feature>
<dbReference type="SUPFAM" id="SSF51658">
    <property type="entry name" value="Xylose isomerase-like"/>
    <property type="match status" value="1"/>
</dbReference>
<evidence type="ECO:0000259" key="1">
    <source>
        <dbReference type="Pfam" id="PF01261"/>
    </source>
</evidence>
<dbReference type="Pfam" id="PF01261">
    <property type="entry name" value="AP_endonuc_2"/>
    <property type="match status" value="1"/>
</dbReference>
<dbReference type="Gene3D" id="3.20.20.150">
    <property type="entry name" value="Divalent-metal-dependent TIM barrel enzymes"/>
    <property type="match status" value="1"/>
</dbReference>